<dbReference type="GO" id="GO:0016787">
    <property type="term" value="F:hydrolase activity"/>
    <property type="evidence" value="ECO:0007669"/>
    <property type="project" value="UniProtKB-KW"/>
</dbReference>
<accession>A0A4Y1QYJ4</accession>
<dbReference type="EMBL" id="AP019298">
    <property type="protein sequence ID" value="BBG96898.1"/>
    <property type="molecule type" value="Genomic_DNA"/>
</dbReference>
<protein>
    <submittedName>
        <fullName evidence="1">Alpha/beta hydrolase related protein</fullName>
    </submittedName>
</protein>
<name>A0A4Y1QYJ4_PRUDU</name>
<organism evidence="1">
    <name type="scientific">Prunus dulcis</name>
    <name type="common">Almond</name>
    <name type="synonym">Amygdalus dulcis</name>
    <dbReference type="NCBI Taxonomy" id="3755"/>
    <lineage>
        <taxon>Eukaryota</taxon>
        <taxon>Viridiplantae</taxon>
        <taxon>Streptophyta</taxon>
        <taxon>Embryophyta</taxon>
        <taxon>Tracheophyta</taxon>
        <taxon>Spermatophyta</taxon>
        <taxon>Magnoliopsida</taxon>
        <taxon>eudicotyledons</taxon>
        <taxon>Gunneridae</taxon>
        <taxon>Pentapetalae</taxon>
        <taxon>rosids</taxon>
        <taxon>fabids</taxon>
        <taxon>Rosales</taxon>
        <taxon>Rosaceae</taxon>
        <taxon>Amygdaloideae</taxon>
        <taxon>Amygdaleae</taxon>
        <taxon>Prunus</taxon>
    </lineage>
</organism>
<reference evidence="1" key="1">
    <citation type="journal article" date="2019" name="Science">
        <title>Mutation of a bHLH transcription factor allowed almond domestication.</title>
        <authorList>
            <person name="Sanchez-Perez R."/>
            <person name="Pavan S."/>
            <person name="Mazzeo R."/>
            <person name="Moldovan C."/>
            <person name="Aiese Cigliano R."/>
            <person name="Del Cueto J."/>
            <person name="Ricciardi F."/>
            <person name="Lotti C."/>
            <person name="Ricciardi L."/>
            <person name="Dicenta F."/>
            <person name="Lopez-Marques R.L."/>
            <person name="Lindberg Moller B."/>
        </authorList>
    </citation>
    <scope>NUCLEOTIDE SEQUENCE</scope>
</reference>
<sequence length="61" mass="6898">MTRFTTTVPTTLLSALSEYLIVFLSSSSSSLNLKIDRLPLAFVARNRQRGKVSNFEDNYLN</sequence>
<keyword evidence="1" id="KW-0378">Hydrolase</keyword>
<dbReference type="AlphaFoldDB" id="A0A4Y1QYJ4"/>
<gene>
    <name evidence="1" type="ORF">Prudu_005851</name>
</gene>
<proteinExistence type="predicted"/>
<evidence type="ECO:0000313" key="1">
    <source>
        <dbReference type="EMBL" id="BBG96898.1"/>
    </source>
</evidence>